<protein>
    <submittedName>
        <fullName evidence="2">Uncharacterized protein</fullName>
    </submittedName>
</protein>
<evidence type="ECO:0000313" key="2">
    <source>
        <dbReference type="EMBL" id="MAA12798.1"/>
    </source>
</evidence>
<sequence length="135" mass="15620">MKIEVALKAAPAFFFKRLFSFLTNVSRAIIYLYTNAPSAHYKKSHKYTHAMYSPQCSTKSERVLSEVPQSMKKKKIIIIIIKRNNKVKGCDGRRRGRRVRAASRRLSLQSPKRHKIPCVSTQHRLTTLRPPHSKT</sequence>
<organism evidence="2">
    <name type="scientific">Rhipicephalus zambeziensis</name>
    <dbReference type="NCBI Taxonomy" id="60191"/>
    <lineage>
        <taxon>Eukaryota</taxon>
        <taxon>Metazoa</taxon>
        <taxon>Ecdysozoa</taxon>
        <taxon>Arthropoda</taxon>
        <taxon>Chelicerata</taxon>
        <taxon>Arachnida</taxon>
        <taxon>Acari</taxon>
        <taxon>Parasitiformes</taxon>
        <taxon>Ixodida</taxon>
        <taxon>Ixodoidea</taxon>
        <taxon>Ixodidae</taxon>
        <taxon>Rhipicephalinae</taxon>
        <taxon>Rhipicephalus</taxon>
        <taxon>Rhipicephalus</taxon>
    </lineage>
</organism>
<accession>A0A224Y5F7</accession>
<name>A0A224Y5F7_9ACAR</name>
<evidence type="ECO:0000256" key="1">
    <source>
        <dbReference type="SAM" id="MobiDB-lite"/>
    </source>
</evidence>
<feature type="compositionally biased region" description="Basic residues" evidence="1">
    <location>
        <begin position="94"/>
        <end position="103"/>
    </location>
</feature>
<dbReference type="EMBL" id="GFPF01001652">
    <property type="protein sequence ID" value="MAA12798.1"/>
    <property type="molecule type" value="Transcribed_RNA"/>
</dbReference>
<reference evidence="2" key="1">
    <citation type="journal article" date="2017" name="Parasit. Vectors">
        <title>Sialotranscriptomics of Rhipicephalus zambeziensis reveals intricate expression profiles of secretory proteins and suggests tight temporal transcriptional regulation during blood-feeding.</title>
        <authorList>
            <person name="de Castro M.H."/>
            <person name="de Klerk D."/>
            <person name="Pienaar R."/>
            <person name="Rees D.J.G."/>
            <person name="Mans B.J."/>
        </authorList>
    </citation>
    <scope>NUCLEOTIDE SEQUENCE</scope>
    <source>
        <tissue evidence="2">Salivary glands</tissue>
    </source>
</reference>
<dbReference type="AlphaFoldDB" id="A0A224Y5F7"/>
<proteinExistence type="predicted"/>
<feature type="region of interest" description="Disordered" evidence="1">
    <location>
        <begin position="89"/>
        <end position="113"/>
    </location>
</feature>